<dbReference type="PROSITE" id="PS50010">
    <property type="entry name" value="DH_2"/>
    <property type="match status" value="1"/>
</dbReference>
<dbReference type="SUPFAM" id="SSF48065">
    <property type="entry name" value="DBL homology domain (DH-domain)"/>
    <property type="match status" value="1"/>
</dbReference>
<evidence type="ECO:0000256" key="6">
    <source>
        <dbReference type="ARBA" id="ARBA00022771"/>
    </source>
</evidence>
<dbReference type="SMART" id="SM00233">
    <property type="entry name" value="PH"/>
    <property type="match status" value="1"/>
</dbReference>
<dbReference type="InterPro" id="IPR051092">
    <property type="entry name" value="FYVE_RhoGEF_PH"/>
</dbReference>
<dbReference type="InterPro" id="IPR035899">
    <property type="entry name" value="DBL_dom_sf"/>
</dbReference>
<protein>
    <submittedName>
        <fullName evidence="12">FYVE, RhoGEF and PH domain-containing protein 3</fullName>
    </submittedName>
</protein>
<evidence type="ECO:0000256" key="5">
    <source>
        <dbReference type="ARBA" id="ARBA00022737"/>
    </source>
</evidence>
<dbReference type="EMBL" id="KL236303">
    <property type="protein sequence ID" value="KFV09078.1"/>
    <property type="molecule type" value="Genomic_DNA"/>
</dbReference>
<accession>A0A093C3V9</accession>
<comment type="subcellular location">
    <subcellularLocation>
        <location evidence="1">Cytoplasm</location>
        <location evidence="1">Cytoskeleton</location>
    </subcellularLocation>
</comment>
<dbReference type="SMART" id="SM00325">
    <property type="entry name" value="RhoGEF"/>
    <property type="match status" value="1"/>
</dbReference>
<dbReference type="Pfam" id="PF00621">
    <property type="entry name" value="RhoGEF"/>
    <property type="match status" value="1"/>
</dbReference>
<evidence type="ECO:0000259" key="10">
    <source>
        <dbReference type="PROSITE" id="PS50003"/>
    </source>
</evidence>
<evidence type="ECO:0000256" key="3">
    <source>
        <dbReference type="ARBA" id="ARBA00022553"/>
    </source>
</evidence>
<dbReference type="InterPro" id="IPR001849">
    <property type="entry name" value="PH_domain"/>
</dbReference>
<dbReference type="CDD" id="cd13387">
    <property type="entry name" value="PH1_FGD3"/>
    <property type="match status" value="1"/>
</dbReference>
<feature type="compositionally biased region" description="Polar residues" evidence="9">
    <location>
        <begin position="1"/>
        <end position="10"/>
    </location>
</feature>
<feature type="non-terminal residue" evidence="12">
    <location>
        <position position="488"/>
    </location>
</feature>
<feature type="compositionally biased region" description="Acidic residues" evidence="9">
    <location>
        <begin position="88"/>
        <end position="104"/>
    </location>
</feature>
<keyword evidence="4" id="KW-0479">Metal-binding</keyword>
<dbReference type="GO" id="GO:0005856">
    <property type="term" value="C:cytoskeleton"/>
    <property type="evidence" value="ECO:0007669"/>
    <property type="project" value="UniProtKB-SubCell"/>
</dbReference>
<dbReference type="GO" id="GO:0007010">
    <property type="term" value="P:cytoskeleton organization"/>
    <property type="evidence" value="ECO:0007669"/>
    <property type="project" value="TreeGrafter"/>
</dbReference>
<dbReference type="SUPFAM" id="SSF50729">
    <property type="entry name" value="PH domain-like"/>
    <property type="match status" value="1"/>
</dbReference>
<keyword evidence="2" id="KW-0963">Cytoplasm</keyword>
<keyword evidence="6" id="KW-0863">Zinc-finger</keyword>
<dbReference type="InterPro" id="IPR011993">
    <property type="entry name" value="PH-like_dom_sf"/>
</dbReference>
<dbReference type="GO" id="GO:0005737">
    <property type="term" value="C:cytoplasm"/>
    <property type="evidence" value="ECO:0007669"/>
    <property type="project" value="TreeGrafter"/>
</dbReference>
<reference evidence="12 13" key="1">
    <citation type="submission" date="2014-04" db="EMBL/GenBank/DDBJ databases">
        <title>Genome evolution of avian class.</title>
        <authorList>
            <person name="Zhang G."/>
            <person name="Li C."/>
        </authorList>
    </citation>
    <scope>NUCLEOTIDE SEQUENCE [LARGE SCALE GENOMIC DNA]</scope>
    <source>
        <strain evidence="12">BGI_N339</strain>
    </source>
</reference>
<dbReference type="GO" id="GO:0046847">
    <property type="term" value="P:filopodium assembly"/>
    <property type="evidence" value="ECO:0007669"/>
    <property type="project" value="TreeGrafter"/>
</dbReference>
<evidence type="ECO:0000256" key="1">
    <source>
        <dbReference type="ARBA" id="ARBA00004245"/>
    </source>
</evidence>
<evidence type="ECO:0000256" key="9">
    <source>
        <dbReference type="SAM" id="MobiDB-lite"/>
    </source>
</evidence>
<feature type="domain" description="DH" evidence="11">
    <location>
        <begin position="123"/>
        <end position="307"/>
    </location>
</feature>
<sequence length="488" mass="54658">CTAVTVSNEPSGELGNKDSTAELNGNGKIPNRDSGIDSPSCSVAGETFPSEDGAEQKKPSMAGNLGEMEHDKKGTKRSCAEQKRDSTQDEDSDIDEGSSEEQETSEVPKLEYLDVNKCTEPQKLFNIANELLHTEEAYVKRLHLLDQVFCTKLSEAGISSEVITGIFSNISSIYCFHGQFLLPELKTRITQEWNVNPRLGDILQKLAPFLKMYGEYVKNFDRAMDMVNTCMQRSSPFKDVVQNIQKQEVCGNLTLQHHMLEPVQRIPRYELLLKDYLKKLPEESPDRKDAEKSLELISTAANHSNAAIRKMEKMHKLLEVYERLGGEEDIVNPANELIKEGHIQKLSAKNGTAQDRYLFLFNSMVLYCVPKLRLIGQKFSVREKMDIAGLQVQEIAKQNVAHTFSITGKKRSLELQARSEEEKREWIQVIQATIEKHKQNSETFRAFNSSFSQEEEHPPDSSIASTSSVESMPGADGGGAFGGVSDSK</sequence>
<feature type="non-terminal residue" evidence="12">
    <location>
        <position position="1"/>
    </location>
</feature>
<dbReference type="GO" id="GO:0008270">
    <property type="term" value="F:zinc ion binding"/>
    <property type="evidence" value="ECO:0007669"/>
    <property type="project" value="UniProtKB-KW"/>
</dbReference>
<feature type="compositionally biased region" description="Basic and acidic residues" evidence="9">
    <location>
        <begin position="67"/>
        <end position="87"/>
    </location>
</feature>
<gene>
    <name evidence="12" type="ORF">N339_13108</name>
</gene>
<evidence type="ECO:0000313" key="13">
    <source>
        <dbReference type="Proteomes" id="UP000053149"/>
    </source>
</evidence>
<dbReference type="CDD" id="cd00160">
    <property type="entry name" value="RhoGEF"/>
    <property type="match status" value="1"/>
</dbReference>
<keyword evidence="3" id="KW-0597">Phosphoprotein</keyword>
<evidence type="ECO:0000313" key="12">
    <source>
        <dbReference type="EMBL" id="KFV09078.1"/>
    </source>
</evidence>
<evidence type="ECO:0000256" key="8">
    <source>
        <dbReference type="ARBA" id="ARBA00023212"/>
    </source>
</evidence>
<dbReference type="Pfam" id="PF00169">
    <property type="entry name" value="PH"/>
    <property type="match status" value="1"/>
</dbReference>
<evidence type="ECO:0000256" key="2">
    <source>
        <dbReference type="ARBA" id="ARBA00022490"/>
    </source>
</evidence>
<keyword evidence="5" id="KW-0677">Repeat</keyword>
<dbReference type="Gene3D" id="1.20.900.10">
    <property type="entry name" value="Dbl homology (DH) domain"/>
    <property type="match status" value="1"/>
</dbReference>
<proteinExistence type="predicted"/>
<dbReference type="PROSITE" id="PS50003">
    <property type="entry name" value="PH_DOMAIN"/>
    <property type="match status" value="1"/>
</dbReference>
<feature type="domain" description="PH" evidence="10">
    <location>
        <begin position="336"/>
        <end position="435"/>
    </location>
</feature>
<keyword evidence="7" id="KW-0862">Zinc</keyword>
<evidence type="ECO:0000256" key="4">
    <source>
        <dbReference type="ARBA" id="ARBA00022723"/>
    </source>
</evidence>
<dbReference type="PANTHER" id="PTHR12673">
    <property type="entry name" value="FACIOGENITAL DYSPLASIA PROTEIN"/>
    <property type="match status" value="1"/>
</dbReference>
<organism evidence="12 13">
    <name type="scientific">Pterocles gutturalis</name>
    <name type="common">yellow-throated sandgrouse</name>
    <dbReference type="NCBI Taxonomy" id="240206"/>
    <lineage>
        <taxon>Eukaryota</taxon>
        <taxon>Metazoa</taxon>
        <taxon>Chordata</taxon>
        <taxon>Craniata</taxon>
        <taxon>Vertebrata</taxon>
        <taxon>Euteleostomi</taxon>
        <taxon>Archelosauria</taxon>
        <taxon>Archosauria</taxon>
        <taxon>Dinosauria</taxon>
        <taxon>Saurischia</taxon>
        <taxon>Theropoda</taxon>
        <taxon>Coelurosauria</taxon>
        <taxon>Aves</taxon>
        <taxon>Neognathae</taxon>
        <taxon>Neoaves</taxon>
        <taxon>Columbimorphae</taxon>
        <taxon>Pterocliformes</taxon>
        <taxon>Pteroclidae</taxon>
        <taxon>Pterocles</taxon>
    </lineage>
</organism>
<evidence type="ECO:0000256" key="7">
    <source>
        <dbReference type="ARBA" id="ARBA00022833"/>
    </source>
</evidence>
<keyword evidence="8" id="KW-0206">Cytoskeleton</keyword>
<dbReference type="Gene3D" id="2.30.29.30">
    <property type="entry name" value="Pleckstrin-homology domain (PH domain)/Phosphotyrosine-binding domain (PTB)"/>
    <property type="match status" value="1"/>
</dbReference>
<feature type="region of interest" description="Disordered" evidence="9">
    <location>
        <begin position="445"/>
        <end position="488"/>
    </location>
</feature>
<feature type="region of interest" description="Disordered" evidence="9">
    <location>
        <begin position="1"/>
        <end position="110"/>
    </location>
</feature>
<dbReference type="PANTHER" id="PTHR12673:SF14">
    <property type="entry name" value="FYVE, RHOGEF AND PH DOMAIN-CONTAINING PROTEIN 3"/>
    <property type="match status" value="1"/>
</dbReference>
<name>A0A093C3V9_9AVES</name>
<keyword evidence="13" id="KW-1185">Reference proteome</keyword>
<dbReference type="Proteomes" id="UP000053149">
    <property type="component" value="Unassembled WGS sequence"/>
</dbReference>
<evidence type="ECO:0000259" key="11">
    <source>
        <dbReference type="PROSITE" id="PS50010"/>
    </source>
</evidence>
<dbReference type="FunFam" id="1.20.900.10:FF:000013">
    <property type="entry name" value="FYVE, RhoGEF and PH domain-containing protein 4"/>
    <property type="match status" value="1"/>
</dbReference>
<dbReference type="InterPro" id="IPR000219">
    <property type="entry name" value="DH_dom"/>
</dbReference>
<dbReference type="GO" id="GO:0005085">
    <property type="term" value="F:guanyl-nucleotide exchange factor activity"/>
    <property type="evidence" value="ECO:0007669"/>
    <property type="project" value="InterPro"/>
</dbReference>
<dbReference type="AlphaFoldDB" id="A0A093C3V9"/>